<dbReference type="Gene3D" id="3.40.50.300">
    <property type="entry name" value="P-loop containing nucleotide triphosphate hydrolases"/>
    <property type="match status" value="1"/>
</dbReference>
<dbReference type="Proteomes" id="UP000199671">
    <property type="component" value="Unassembled WGS sequence"/>
</dbReference>
<feature type="region of interest" description="Disordered" evidence="1">
    <location>
        <begin position="1"/>
        <end position="42"/>
    </location>
</feature>
<evidence type="ECO:0000313" key="4">
    <source>
        <dbReference type="Proteomes" id="UP000199671"/>
    </source>
</evidence>
<dbReference type="InterPro" id="IPR041628">
    <property type="entry name" value="ChlI/MoxR_AAA_lid"/>
</dbReference>
<organism evidence="3 4">
    <name type="scientific">Actinomyces ruminicola</name>
    <dbReference type="NCBI Taxonomy" id="332524"/>
    <lineage>
        <taxon>Bacteria</taxon>
        <taxon>Bacillati</taxon>
        <taxon>Actinomycetota</taxon>
        <taxon>Actinomycetes</taxon>
        <taxon>Actinomycetales</taxon>
        <taxon>Actinomycetaceae</taxon>
        <taxon>Actinomyces</taxon>
    </lineage>
</organism>
<dbReference type="InterPro" id="IPR011703">
    <property type="entry name" value="ATPase_AAA-3"/>
</dbReference>
<dbReference type="Pfam" id="PF07726">
    <property type="entry name" value="AAA_3"/>
    <property type="match status" value="1"/>
</dbReference>
<proteinExistence type="predicted"/>
<dbReference type="EMBL" id="FNHU01000001">
    <property type="protein sequence ID" value="SDM24813.1"/>
    <property type="molecule type" value="Genomic_DNA"/>
</dbReference>
<evidence type="ECO:0000313" key="3">
    <source>
        <dbReference type="EMBL" id="SDM24813.1"/>
    </source>
</evidence>
<sequence>MTSADTGGAPAARGLRGTSGARRAASTHAPGTHVPGIRAADAHTPMAPAALRELADALRERMGRVVVGKTAAIDTLLATFLAGGHLLIEDVPGVAKTTLALALARCLDLSSSRIQFTADLLPADVTGVSVYDQSTREFRFHPGPVFAGVVVADEINRATPRTQSALLEAMGEGQVTVEGRSLPLPDPFIVVATQNPLEMEGTFALPEAQRDRFMTRLTMGYPDADAEAAMLLARGVADPLAELAPIASEHDARAARAAVAALRLAPAVARYIVALVSATRRAEAIALGASPRAGLHLAAVARARAAMAGRGFVSPDDVARASADVLAHRLVPAGHYAHAADALAAATAALERIVARTPVPAES</sequence>
<dbReference type="CDD" id="cd00009">
    <property type="entry name" value="AAA"/>
    <property type="match status" value="1"/>
</dbReference>
<dbReference type="InterPro" id="IPR027417">
    <property type="entry name" value="P-loop_NTPase"/>
</dbReference>
<dbReference type="GO" id="GO:0016887">
    <property type="term" value="F:ATP hydrolysis activity"/>
    <property type="evidence" value="ECO:0007669"/>
    <property type="project" value="InterPro"/>
</dbReference>
<dbReference type="AlphaFoldDB" id="A0A1G9RNP4"/>
<dbReference type="InterPro" id="IPR050764">
    <property type="entry name" value="CbbQ/NirQ/NorQ/GpvN"/>
</dbReference>
<protein>
    <submittedName>
        <fullName evidence="3">MoxR-like ATPase</fullName>
    </submittedName>
</protein>
<dbReference type="PANTHER" id="PTHR42759:SF5">
    <property type="entry name" value="METHANOL DEHYDROGENASE REGULATOR"/>
    <property type="match status" value="1"/>
</dbReference>
<dbReference type="RefSeq" id="WP_256328922.1">
    <property type="nucleotide sequence ID" value="NZ_FNHU01000001.1"/>
</dbReference>
<dbReference type="Pfam" id="PF17863">
    <property type="entry name" value="AAA_lid_2"/>
    <property type="match status" value="1"/>
</dbReference>
<dbReference type="Gene3D" id="1.10.8.80">
    <property type="entry name" value="Magnesium chelatase subunit I, C-Terminal domain"/>
    <property type="match status" value="1"/>
</dbReference>
<dbReference type="SMART" id="SM00382">
    <property type="entry name" value="AAA"/>
    <property type="match status" value="1"/>
</dbReference>
<evidence type="ECO:0000259" key="2">
    <source>
        <dbReference type="SMART" id="SM00382"/>
    </source>
</evidence>
<dbReference type="SUPFAM" id="SSF52540">
    <property type="entry name" value="P-loop containing nucleoside triphosphate hydrolases"/>
    <property type="match status" value="1"/>
</dbReference>
<feature type="domain" description="AAA+ ATPase" evidence="2">
    <location>
        <begin position="82"/>
        <end position="223"/>
    </location>
</feature>
<reference evidence="3 4" key="1">
    <citation type="submission" date="2016-10" db="EMBL/GenBank/DDBJ databases">
        <authorList>
            <person name="de Groot N.N."/>
        </authorList>
    </citation>
    <scope>NUCLEOTIDE SEQUENCE [LARGE SCALE GENOMIC DNA]</scope>
    <source>
        <strain evidence="3 4">KPR-7B</strain>
    </source>
</reference>
<gene>
    <name evidence="3" type="ORF">SAMN04487766_10177</name>
</gene>
<dbReference type="PANTHER" id="PTHR42759">
    <property type="entry name" value="MOXR FAMILY PROTEIN"/>
    <property type="match status" value="1"/>
</dbReference>
<accession>A0A1G9RNP4</accession>
<dbReference type="GO" id="GO:0005524">
    <property type="term" value="F:ATP binding"/>
    <property type="evidence" value="ECO:0007669"/>
    <property type="project" value="InterPro"/>
</dbReference>
<dbReference type="PIRSF" id="PIRSF002849">
    <property type="entry name" value="AAA_ATPase_chaperone_MoxR_prd"/>
    <property type="match status" value="1"/>
</dbReference>
<evidence type="ECO:0000256" key="1">
    <source>
        <dbReference type="SAM" id="MobiDB-lite"/>
    </source>
</evidence>
<dbReference type="InterPro" id="IPR003593">
    <property type="entry name" value="AAA+_ATPase"/>
</dbReference>
<name>A0A1G9RNP4_9ACTO</name>